<gene>
    <name evidence="1" type="ORF">KC717_07210</name>
</gene>
<dbReference type="EMBL" id="JAGQLH010000168">
    <property type="protein sequence ID" value="MCA9386397.1"/>
    <property type="molecule type" value="Genomic_DNA"/>
</dbReference>
<sequence length="93" mass="10647">MSKWNNFNDAEDRMSYELIPHKTIAKVRLLLKKGNHITKEWPDGYATKSKSGTSVYLACEFVVLSGQYENRKIWSNIGLHNEASPLYAEIGRS</sequence>
<evidence type="ECO:0000313" key="2">
    <source>
        <dbReference type="Proteomes" id="UP000754563"/>
    </source>
</evidence>
<dbReference type="AlphaFoldDB" id="A0A955RLI5"/>
<reference evidence="1" key="1">
    <citation type="submission" date="2020-04" db="EMBL/GenBank/DDBJ databases">
        <authorList>
            <person name="Zhang T."/>
        </authorList>
    </citation>
    <scope>NUCLEOTIDE SEQUENCE</scope>
    <source>
        <strain evidence="1">HKST-UBA11</strain>
    </source>
</reference>
<feature type="non-terminal residue" evidence="1">
    <location>
        <position position="93"/>
    </location>
</feature>
<name>A0A955RLI5_9BACT</name>
<protein>
    <submittedName>
        <fullName evidence="1">Uncharacterized protein</fullName>
    </submittedName>
</protein>
<dbReference type="Proteomes" id="UP000754563">
    <property type="component" value="Unassembled WGS sequence"/>
</dbReference>
<evidence type="ECO:0000313" key="1">
    <source>
        <dbReference type="EMBL" id="MCA9386397.1"/>
    </source>
</evidence>
<proteinExistence type="predicted"/>
<comment type="caution">
    <text evidence="1">The sequence shown here is derived from an EMBL/GenBank/DDBJ whole genome shotgun (WGS) entry which is preliminary data.</text>
</comment>
<reference evidence="1" key="2">
    <citation type="journal article" date="2021" name="Microbiome">
        <title>Successional dynamics and alternative stable states in a saline activated sludge microbial community over 9 years.</title>
        <authorList>
            <person name="Wang Y."/>
            <person name="Ye J."/>
            <person name="Ju F."/>
            <person name="Liu L."/>
            <person name="Boyd J.A."/>
            <person name="Deng Y."/>
            <person name="Parks D.H."/>
            <person name="Jiang X."/>
            <person name="Yin X."/>
            <person name="Woodcroft B.J."/>
            <person name="Tyson G.W."/>
            <person name="Hugenholtz P."/>
            <person name="Polz M.F."/>
            <person name="Zhang T."/>
        </authorList>
    </citation>
    <scope>NUCLEOTIDE SEQUENCE</scope>
    <source>
        <strain evidence="1">HKST-UBA11</strain>
    </source>
</reference>
<organism evidence="1 2">
    <name type="scientific">Candidatus Dojkabacteria bacterium</name>
    <dbReference type="NCBI Taxonomy" id="2099670"/>
    <lineage>
        <taxon>Bacteria</taxon>
        <taxon>Candidatus Dojkabacteria</taxon>
    </lineage>
</organism>
<accession>A0A955RLI5</accession>